<dbReference type="GO" id="GO:0003964">
    <property type="term" value="F:RNA-directed DNA polymerase activity"/>
    <property type="evidence" value="ECO:0007669"/>
    <property type="project" value="UniProtKB-KW"/>
</dbReference>
<evidence type="ECO:0000313" key="2">
    <source>
        <dbReference type="EMBL" id="JAQ17742.1"/>
    </source>
</evidence>
<dbReference type="Gene3D" id="3.60.10.10">
    <property type="entry name" value="Endonuclease/exonuclease/phosphatase"/>
    <property type="match status" value="1"/>
</dbReference>
<evidence type="ECO:0000259" key="1">
    <source>
        <dbReference type="PROSITE" id="PS50878"/>
    </source>
</evidence>
<dbReference type="SUPFAM" id="SSF56672">
    <property type="entry name" value="DNA/RNA polymerases"/>
    <property type="match status" value="1"/>
</dbReference>
<protein>
    <submittedName>
        <fullName evidence="2">Putative RNA-directed DNA polymerase from transposon BS</fullName>
    </submittedName>
</protein>
<gene>
    <name evidence="2" type="primary">RTase_74</name>
    <name evidence="2" type="ORF">g.56890</name>
</gene>
<dbReference type="InterPro" id="IPR036691">
    <property type="entry name" value="Endo/exonu/phosph_ase_sf"/>
</dbReference>
<dbReference type="PROSITE" id="PS50878">
    <property type="entry name" value="RT_POL"/>
    <property type="match status" value="1"/>
</dbReference>
<dbReference type="CDD" id="cd01650">
    <property type="entry name" value="RT_nLTR_like"/>
    <property type="match status" value="1"/>
</dbReference>
<name>A0A146MFF9_LYGHE</name>
<dbReference type="SUPFAM" id="SSF56219">
    <property type="entry name" value="DNase I-like"/>
    <property type="match status" value="1"/>
</dbReference>
<keyword evidence="2" id="KW-0808">Transferase</keyword>
<feature type="non-terminal residue" evidence="2">
    <location>
        <position position="908"/>
    </location>
</feature>
<dbReference type="InterPro" id="IPR043502">
    <property type="entry name" value="DNA/RNA_pol_sf"/>
</dbReference>
<dbReference type="InterPro" id="IPR000477">
    <property type="entry name" value="RT_dom"/>
</dbReference>
<keyword evidence="2" id="KW-0695">RNA-directed DNA polymerase</keyword>
<dbReference type="AlphaFoldDB" id="A0A146MFF9"/>
<dbReference type="Pfam" id="PF00078">
    <property type="entry name" value="RVT_1"/>
    <property type="match status" value="1"/>
</dbReference>
<reference evidence="2" key="1">
    <citation type="journal article" date="2016" name="Gigascience">
        <title>De novo construction of an expanded transcriptome assembly for the western tarnished plant bug, Lygus hesperus.</title>
        <authorList>
            <person name="Tassone E.E."/>
            <person name="Geib S.M."/>
            <person name="Hall B."/>
            <person name="Fabrick J.A."/>
            <person name="Brent C.S."/>
            <person name="Hull J.J."/>
        </authorList>
    </citation>
    <scope>NUCLEOTIDE SEQUENCE</scope>
</reference>
<dbReference type="PANTHER" id="PTHR33332">
    <property type="entry name" value="REVERSE TRANSCRIPTASE DOMAIN-CONTAINING PROTEIN"/>
    <property type="match status" value="1"/>
</dbReference>
<accession>A0A146MFF9</accession>
<dbReference type="Pfam" id="PF03372">
    <property type="entry name" value="Exo_endo_phos"/>
    <property type="match status" value="1"/>
</dbReference>
<feature type="domain" description="Reverse transcriptase" evidence="1">
    <location>
        <begin position="464"/>
        <end position="722"/>
    </location>
</feature>
<dbReference type="InterPro" id="IPR005135">
    <property type="entry name" value="Endo/exonuclease/phosphatase"/>
</dbReference>
<organism evidence="2">
    <name type="scientific">Lygus hesperus</name>
    <name type="common">Western plant bug</name>
    <dbReference type="NCBI Taxonomy" id="30085"/>
    <lineage>
        <taxon>Eukaryota</taxon>
        <taxon>Metazoa</taxon>
        <taxon>Ecdysozoa</taxon>
        <taxon>Arthropoda</taxon>
        <taxon>Hexapoda</taxon>
        <taxon>Insecta</taxon>
        <taxon>Pterygota</taxon>
        <taxon>Neoptera</taxon>
        <taxon>Paraneoptera</taxon>
        <taxon>Hemiptera</taxon>
        <taxon>Heteroptera</taxon>
        <taxon>Panheteroptera</taxon>
        <taxon>Cimicomorpha</taxon>
        <taxon>Miridae</taxon>
        <taxon>Mirini</taxon>
        <taxon>Lygus</taxon>
    </lineage>
</organism>
<keyword evidence="2" id="KW-0548">Nucleotidyltransferase</keyword>
<proteinExistence type="predicted"/>
<sequence>MHLNICSLRNKINFLDAHLSSLKHNVDLISINEHWLSEEEIRFVRVDGFKNGPSYCKPVIEHGGVLILVKSALDFTSLENINMLSVSRVCEIVAVKIHSYELIVVSVYRSPSGQLSRFLDILSRALSSIFRCKRVVVMGDFNICANEDIACFRKLCGLFSSFNFDSIVSVPTRLRRCIDNVFVNFRPQPDHLVTVHDVFFSDHRSVCVQSPISTTLDADHNFKSIRPITEKGLNQFEYQLFSMDWDFVYVPSMDINVKWRYFVEILSGLGHDSFRTKKVINSVRSSKSGSSNWYNDEIRNMKAIVDYYDEYKDCDETSRKTFLALRNKYKTAIKDAKAKDNEKTIFSSSNPMKKMWQLINGNRKNPSESGASTTITASDFNDYFATVAENIVNNIQGDAGDPLNFEVRNIVNSFNFRYVEPHEVMEFIDSLNNTNGFDVYGLNSKMIKHVSLAIIFPLTHLINESLRCSIFPDVLKVAEVIPLFKKGSRLEVGNHRPISKLPVFSKVLEKAMKLQICDYFEENDLFSKNQFGFRNRRSTKDAILELSNFILEAFENSEYASAVFVDVAKAFDCVPHQLLTKKLSKYCFSQNAVSLIESYLTTRTQTVRHNDEVSDYRQIQYGVLQGSVLGPILFIIFINDLPKCTPHFTILFADDSSVLSSNRVVDDLKRVSLESINEVTSWFNRNGLAINSAKTETLFFGLRDLTSVGCNPDHVRTLGVLVDPKLNWRCHCENLSKSLNSCIFLLRRLCDKLSRTAVLAAYHSIFLSRASYAIICWGHSASAEMIFSCQRRALRAIAGISNQESCKPLFIEWSVLTIPAIYILECLVYVHSHQNLFVTPSHHYATRSANDFVVPQHRLKISRNSVKYWGIKFFNAVPENIKDLTTKAFKTRVSAYLLRSAPYSFQDF</sequence>
<dbReference type="EMBL" id="GDHC01000887">
    <property type="protein sequence ID" value="JAQ17742.1"/>
    <property type="molecule type" value="Transcribed_RNA"/>
</dbReference>